<keyword evidence="1" id="KW-0808">Transferase</keyword>
<dbReference type="Gene3D" id="3.40.50.2000">
    <property type="entry name" value="Glycogen Phosphorylase B"/>
    <property type="match status" value="2"/>
</dbReference>
<dbReference type="Proteomes" id="UP001232536">
    <property type="component" value="Unassembled WGS sequence"/>
</dbReference>
<dbReference type="GO" id="GO:0016757">
    <property type="term" value="F:glycosyltransferase activity"/>
    <property type="evidence" value="ECO:0007669"/>
    <property type="project" value="UniProtKB-KW"/>
</dbReference>
<reference evidence="1 2" key="1">
    <citation type="submission" date="2023-07" db="EMBL/GenBank/DDBJ databases">
        <title>Description of novel actinomycetes strains, isolated from tidal flat sediment.</title>
        <authorList>
            <person name="Lu C."/>
        </authorList>
    </citation>
    <scope>NUCLEOTIDE SEQUENCE [LARGE SCALE GENOMIC DNA]</scope>
    <source>
        <strain evidence="1 2">SYSU T00b441</strain>
    </source>
</reference>
<sequence length="397" mass="43660">MTSKKILLIVGYFDWFSGYQETGLATWLSRYASVEVLTGDRVSTMFSDGHLDSLGLPRRYPTGTTEEHGVRVTRVPTTEIRSMVWSWAAVRHIRSGNYDLIIQVMPGQLLPLAATLAGNRTRRVALYGDNSAMWSHLPRWKRLIKGLLFAMTKGILYTVVNSRANEVRGYTPNTVARLRAFSAGRAIEVLPLAFDPGIFKFDPQVRLSKREELGYSPADIVVIAAGKTQRKKRLDLLIAATAALAPQFPSLKLLLTGIDDSEYSRDLVETVKATPGLAGRTQFTGFVDASELNRLFNASDIGVWPRMPAITIQQAMGTGLAVAVPSNDWVSHLLRPGTGVYFSAADEHPVEEIASAIRTLVCKGQSDDDRGWRATTNRWLGADRVVQSLLTPLGGAS</sequence>
<dbReference type="EC" id="2.4.-.-" evidence="1"/>
<evidence type="ECO:0000313" key="2">
    <source>
        <dbReference type="Proteomes" id="UP001232536"/>
    </source>
</evidence>
<dbReference type="SUPFAM" id="SSF53756">
    <property type="entry name" value="UDP-Glycosyltransferase/glycogen phosphorylase"/>
    <property type="match status" value="1"/>
</dbReference>
<dbReference type="RefSeq" id="WP_304602206.1">
    <property type="nucleotide sequence ID" value="NZ_JAUQYP010000002.1"/>
</dbReference>
<organism evidence="1 2">
    <name type="scientific">Actinotalea lenta</name>
    <dbReference type="NCBI Taxonomy" id="3064654"/>
    <lineage>
        <taxon>Bacteria</taxon>
        <taxon>Bacillati</taxon>
        <taxon>Actinomycetota</taxon>
        <taxon>Actinomycetes</taxon>
        <taxon>Micrococcales</taxon>
        <taxon>Cellulomonadaceae</taxon>
        <taxon>Actinotalea</taxon>
    </lineage>
</organism>
<keyword evidence="1" id="KW-0328">Glycosyltransferase</keyword>
<protein>
    <submittedName>
        <fullName evidence="1">Glycosyltransferase</fullName>
        <ecNumber evidence="1">2.4.-.-</ecNumber>
    </submittedName>
</protein>
<dbReference type="Pfam" id="PF13692">
    <property type="entry name" value="Glyco_trans_1_4"/>
    <property type="match status" value="1"/>
</dbReference>
<keyword evidence="2" id="KW-1185">Reference proteome</keyword>
<comment type="caution">
    <text evidence="1">The sequence shown here is derived from an EMBL/GenBank/DDBJ whole genome shotgun (WGS) entry which is preliminary data.</text>
</comment>
<evidence type="ECO:0000313" key="1">
    <source>
        <dbReference type="EMBL" id="MDO8108508.1"/>
    </source>
</evidence>
<accession>A0ABT9DF69</accession>
<name>A0ABT9DF69_9CELL</name>
<dbReference type="EMBL" id="JAUQYP010000002">
    <property type="protein sequence ID" value="MDO8108508.1"/>
    <property type="molecule type" value="Genomic_DNA"/>
</dbReference>
<dbReference type="PANTHER" id="PTHR12526">
    <property type="entry name" value="GLYCOSYLTRANSFERASE"/>
    <property type="match status" value="1"/>
</dbReference>
<gene>
    <name evidence="1" type="ORF">Q6348_15025</name>
</gene>
<proteinExistence type="predicted"/>